<accession>A0AA37S1W7</accession>
<comment type="caution">
    <text evidence="1">The sequence shown here is derived from an EMBL/GenBank/DDBJ whole genome shotgun (WGS) entry which is preliminary data.</text>
</comment>
<dbReference type="AlphaFoldDB" id="A0AA37S1W7"/>
<evidence type="ECO:0000313" key="1">
    <source>
        <dbReference type="EMBL" id="GLQ02518.1"/>
    </source>
</evidence>
<name>A0AA37S1W7_9GAMM</name>
<keyword evidence="2" id="KW-1185">Reference proteome</keyword>
<dbReference type="EMBL" id="BSNE01000009">
    <property type="protein sequence ID" value="GLQ02518.1"/>
    <property type="molecule type" value="Genomic_DNA"/>
</dbReference>
<evidence type="ECO:0008006" key="3">
    <source>
        <dbReference type="Google" id="ProtNLM"/>
    </source>
</evidence>
<dbReference type="InterPro" id="IPR017850">
    <property type="entry name" value="Alkaline_phosphatase_core_sf"/>
</dbReference>
<reference evidence="1" key="1">
    <citation type="journal article" date="2014" name="Int. J. Syst. Evol. Microbiol.">
        <title>Complete genome sequence of Corynebacterium casei LMG S-19264T (=DSM 44701T), isolated from a smear-ripened cheese.</title>
        <authorList>
            <consortium name="US DOE Joint Genome Institute (JGI-PGF)"/>
            <person name="Walter F."/>
            <person name="Albersmeier A."/>
            <person name="Kalinowski J."/>
            <person name="Ruckert C."/>
        </authorList>
    </citation>
    <scope>NUCLEOTIDE SEQUENCE</scope>
    <source>
        <strain evidence="1">NBRC 103034</strain>
    </source>
</reference>
<gene>
    <name evidence="1" type="ORF">GCM10007914_13990</name>
</gene>
<organism evidence="1 2">
    <name type="scientific">Pseudoalteromonas tetraodonis GFC</name>
    <dbReference type="NCBI Taxonomy" id="1315271"/>
    <lineage>
        <taxon>Bacteria</taxon>
        <taxon>Pseudomonadati</taxon>
        <taxon>Pseudomonadota</taxon>
        <taxon>Gammaproteobacteria</taxon>
        <taxon>Alteromonadales</taxon>
        <taxon>Pseudoalteromonadaceae</taxon>
        <taxon>Pseudoalteromonas</taxon>
    </lineage>
</organism>
<proteinExistence type="predicted"/>
<dbReference type="InterPro" id="IPR002591">
    <property type="entry name" value="Phosphodiest/P_Trfase"/>
</dbReference>
<dbReference type="Proteomes" id="UP001161408">
    <property type="component" value="Unassembled WGS sequence"/>
</dbReference>
<sequence length="388" mass="43402">MGFLLYKVDENTMKSMIKIIGLSLILLFNNVTLAAQQNVVLVTLDGVRWQEVFNGADKNLLNNKEFVKQPAQLSNEFWDERVQQRQQLLMPFLTQTIATQGVIIGDRANGSAMSVSNPWYFSYPGYNEILTGEVDENINSNDKVFNPNKTILERLDAQPEFKNSTALFGSWDVFPYIVNTKRTNVYVNAGFMPIADDLFADAPLLKALQTEIPSPWHNVRLDSFTYRFAKAYMLAKKPKLLVISLGETDDFAHDGHYDAYLKSAKQSDAFLKDLWQTIQSTAGYKNNTTLIVTTDHGRGSYANDWQHHSSKRALAKSEQGKKAFPEGIIGSDHIWLAAIGPTIKGNGLIKTDNELKQAQIAATVLKALGQNPNTINPNMAPAINEILK</sequence>
<dbReference type="Pfam" id="PF01663">
    <property type="entry name" value="Phosphodiest"/>
    <property type="match status" value="1"/>
</dbReference>
<dbReference type="Gene3D" id="3.40.720.10">
    <property type="entry name" value="Alkaline Phosphatase, subunit A"/>
    <property type="match status" value="1"/>
</dbReference>
<evidence type="ECO:0000313" key="2">
    <source>
        <dbReference type="Proteomes" id="UP001161408"/>
    </source>
</evidence>
<protein>
    <recommendedName>
        <fullName evidence="3">Phosphoglyceromutase</fullName>
    </recommendedName>
</protein>
<reference evidence="1" key="2">
    <citation type="submission" date="2023-01" db="EMBL/GenBank/DDBJ databases">
        <title>Draft genome sequence of Pseudoalteromonas tetraodonis strain NBRC 103034.</title>
        <authorList>
            <person name="Sun Q."/>
            <person name="Mori K."/>
        </authorList>
    </citation>
    <scope>NUCLEOTIDE SEQUENCE</scope>
    <source>
        <strain evidence="1">NBRC 103034</strain>
    </source>
</reference>
<dbReference type="SUPFAM" id="SSF53649">
    <property type="entry name" value="Alkaline phosphatase-like"/>
    <property type="match status" value="1"/>
</dbReference>